<dbReference type="EMBL" id="HBUF01202805">
    <property type="protein sequence ID" value="CAG6662493.1"/>
    <property type="molecule type" value="Transcribed_RNA"/>
</dbReference>
<sequence length="121" mass="13419">MRRFLLAAPVGVDPLSALFVSSSDATRLRRLSAHFLPLALLPFPGVDDLSLSFPNDCFPVSLLDDFVVLDDSFDLLNLEFDATDPPDELELKSFDLLNLEFDLCLECLPQFLLGLGHRGLP</sequence>
<organism evidence="1">
    <name type="scientific">Cacopsylla melanoneura</name>
    <dbReference type="NCBI Taxonomy" id="428564"/>
    <lineage>
        <taxon>Eukaryota</taxon>
        <taxon>Metazoa</taxon>
        <taxon>Ecdysozoa</taxon>
        <taxon>Arthropoda</taxon>
        <taxon>Hexapoda</taxon>
        <taxon>Insecta</taxon>
        <taxon>Pterygota</taxon>
        <taxon>Neoptera</taxon>
        <taxon>Paraneoptera</taxon>
        <taxon>Hemiptera</taxon>
        <taxon>Sternorrhyncha</taxon>
        <taxon>Psylloidea</taxon>
        <taxon>Psyllidae</taxon>
        <taxon>Psyllinae</taxon>
        <taxon>Cacopsylla</taxon>
    </lineage>
</organism>
<reference evidence="1" key="1">
    <citation type="submission" date="2021-05" db="EMBL/GenBank/DDBJ databases">
        <authorList>
            <person name="Alioto T."/>
            <person name="Alioto T."/>
            <person name="Gomez Garrido J."/>
        </authorList>
    </citation>
    <scope>NUCLEOTIDE SEQUENCE</scope>
</reference>
<evidence type="ECO:0000313" key="1">
    <source>
        <dbReference type="EMBL" id="CAG6662494.1"/>
    </source>
</evidence>
<dbReference type="AlphaFoldDB" id="A0A8D8WLL6"/>
<proteinExistence type="predicted"/>
<name>A0A8D8WLL6_9HEMI</name>
<accession>A0A8D8WLL6</accession>
<protein>
    <submittedName>
        <fullName evidence="1">Uncharacterized protein</fullName>
    </submittedName>
</protein>
<dbReference type="EMBL" id="HBUF01202806">
    <property type="protein sequence ID" value="CAG6662494.1"/>
    <property type="molecule type" value="Transcribed_RNA"/>
</dbReference>